<dbReference type="InterPro" id="IPR036390">
    <property type="entry name" value="WH_DNA-bd_sf"/>
</dbReference>
<evidence type="ECO:0000256" key="2">
    <source>
        <dbReference type="ARBA" id="ARBA00023015"/>
    </source>
</evidence>
<dbReference type="Proteomes" id="UP000254293">
    <property type="component" value="Unassembled WGS sequence"/>
</dbReference>
<keyword evidence="2" id="KW-0805">Transcription regulation</keyword>
<sequence length="297" mass="33213">MDINQLRAFITVAHTKNLTQAAEKLFLSQPAVSAQIKALEADVGTTLFTRTNSGMTLTRAGEVLLPEAEELLQHKHRLETFAQTLSENYVCHARLGLIHPIFPAKVSRLTRSLTRREPNIQLHIQYGMSGEILSRILAKRLHGGFFLGSLDQRTLQSIPLEHIAYSLICHTDDEKSLRSGLPRSLNGYTWIEMSGVSGSHKNLQQFWHRHKLTPKKQIICDYPQAIIGLAADGIGLAMVPKHSAQAAQRQGSPIALIDEFEQQLPLHFVYLDEYGQDPALQLMRDAVLEVWDGAEAV</sequence>
<dbReference type="InterPro" id="IPR000847">
    <property type="entry name" value="LysR_HTH_N"/>
</dbReference>
<keyword evidence="4" id="KW-0804">Transcription</keyword>
<dbReference type="InterPro" id="IPR036388">
    <property type="entry name" value="WH-like_DNA-bd_sf"/>
</dbReference>
<dbReference type="PANTHER" id="PTHR30126:SF40">
    <property type="entry name" value="HTH-TYPE TRANSCRIPTIONAL REGULATOR GLTR"/>
    <property type="match status" value="1"/>
</dbReference>
<dbReference type="OrthoDB" id="9803735at2"/>
<dbReference type="InterPro" id="IPR005119">
    <property type="entry name" value="LysR_subst-bd"/>
</dbReference>
<evidence type="ECO:0000259" key="5">
    <source>
        <dbReference type="PROSITE" id="PS50931"/>
    </source>
</evidence>
<keyword evidence="7" id="KW-1185">Reference proteome</keyword>
<name>A0A377R0C6_9NEIS</name>
<dbReference type="Pfam" id="PF03466">
    <property type="entry name" value="LysR_substrate"/>
    <property type="match status" value="1"/>
</dbReference>
<dbReference type="GO" id="GO:0000976">
    <property type="term" value="F:transcription cis-regulatory region binding"/>
    <property type="evidence" value="ECO:0007669"/>
    <property type="project" value="TreeGrafter"/>
</dbReference>
<keyword evidence="3" id="KW-0238">DNA-binding</keyword>
<gene>
    <name evidence="6" type="primary">yofA</name>
    <name evidence="6" type="ORF">NCTC13336_00638</name>
</gene>
<dbReference type="Gene3D" id="1.10.10.10">
    <property type="entry name" value="Winged helix-like DNA-binding domain superfamily/Winged helix DNA-binding domain"/>
    <property type="match status" value="1"/>
</dbReference>
<dbReference type="SUPFAM" id="SSF53850">
    <property type="entry name" value="Periplasmic binding protein-like II"/>
    <property type="match status" value="1"/>
</dbReference>
<dbReference type="PRINTS" id="PR00039">
    <property type="entry name" value="HTHLYSR"/>
</dbReference>
<dbReference type="Gene3D" id="3.40.190.290">
    <property type="match status" value="1"/>
</dbReference>
<evidence type="ECO:0000313" key="6">
    <source>
        <dbReference type="EMBL" id="STR00430.1"/>
    </source>
</evidence>
<dbReference type="AlphaFoldDB" id="A0A377R0C6"/>
<dbReference type="CDD" id="cd05466">
    <property type="entry name" value="PBP2_LTTR_substrate"/>
    <property type="match status" value="1"/>
</dbReference>
<dbReference type="SUPFAM" id="SSF46785">
    <property type="entry name" value="Winged helix' DNA-binding domain"/>
    <property type="match status" value="1"/>
</dbReference>
<feature type="domain" description="HTH lysR-type" evidence="5">
    <location>
        <begin position="1"/>
        <end position="58"/>
    </location>
</feature>
<dbReference type="PANTHER" id="PTHR30126">
    <property type="entry name" value="HTH-TYPE TRANSCRIPTIONAL REGULATOR"/>
    <property type="match status" value="1"/>
</dbReference>
<evidence type="ECO:0000256" key="1">
    <source>
        <dbReference type="ARBA" id="ARBA00009437"/>
    </source>
</evidence>
<reference evidence="6 7" key="1">
    <citation type="submission" date="2018-06" db="EMBL/GenBank/DDBJ databases">
        <authorList>
            <consortium name="Pathogen Informatics"/>
            <person name="Doyle S."/>
        </authorList>
    </citation>
    <scope>NUCLEOTIDE SEQUENCE [LARGE SCALE GENOMIC DNA]</scope>
    <source>
        <strain evidence="6 7">NCTC13336</strain>
    </source>
</reference>
<comment type="similarity">
    <text evidence="1">Belongs to the LysR transcriptional regulatory family.</text>
</comment>
<protein>
    <submittedName>
        <fullName evidence="6">HTH-type transcriptional regulator YofA</fullName>
    </submittedName>
</protein>
<accession>A0A377R0C6</accession>
<organism evidence="6 7">
    <name type="scientific">Kingella potus</name>
    <dbReference type="NCBI Taxonomy" id="265175"/>
    <lineage>
        <taxon>Bacteria</taxon>
        <taxon>Pseudomonadati</taxon>
        <taxon>Pseudomonadota</taxon>
        <taxon>Betaproteobacteria</taxon>
        <taxon>Neisseriales</taxon>
        <taxon>Neisseriaceae</taxon>
        <taxon>Kingella</taxon>
    </lineage>
</organism>
<dbReference type="EMBL" id="UGJJ01000001">
    <property type="protein sequence ID" value="STR00430.1"/>
    <property type="molecule type" value="Genomic_DNA"/>
</dbReference>
<proteinExistence type="inferred from homology"/>
<dbReference type="PROSITE" id="PS50931">
    <property type="entry name" value="HTH_LYSR"/>
    <property type="match status" value="1"/>
</dbReference>
<evidence type="ECO:0000313" key="7">
    <source>
        <dbReference type="Proteomes" id="UP000254293"/>
    </source>
</evidence>
<dbReference type="RefSeq" id="WP_115308263.1">
    <property type="nucleotide sequence ID" value="NZ_UGJJ01000001.1"/>
</dbReference>
<dbReference type="Pfam" id="PF00126">
    <property type="entry name" value="HTH_1"/>
    <property type="match status" value="1"/>
</dbReference>
<evidence type="ECO:0000256" key="4">
    <source>
        <dbReference type="ARBA" id="ARBA00023163"/>
    </source>
</evidence>
<evidence type="ECO:0000256" key="3">
    <source>
        <dbReference type="ARBA" id="ARBA00023125"/>
    </source>
</evidence>
<dbReference type="FunFam" id="1.10.10.10:FF:000001">
    <property type="entry name" value="LysR family transcriptional regulator"/>
    <property type="match status" value="1"/>
</dbReference>
<dbReference type="GO" id="GO:0003700">
    <property type="term" value="F:DNA-binding transcription factor activity"/>
    <property type="evidence" value="ECO:0007669"/>
    <property type="project" value="InterPro"/>
</dbReference>